<feature type="domain" description="Cation efflux protein cytoplasmic" evidence="9">
    <location>
        <begin position="209"/>
        <end position="285"/>
    </location>
</feature>
<proteinExistence type="inferred from homology"/>
<evidence type="ECO:0000256" key="6">
    <source>
        <dbReference type="ARBA" id="ARBA00023136"/>
    </source>
</evidence>
<keyword evidence="3" id="KW-0813">Transport</keyword>
<evidence type="ECO:0000256" key="2">
    <source>
        <dbReference type="ARBA" id="ARBA00008114"/>
    </source>
</evidence>
<gene>
    <name evidence="10" type="ORF">J2Z37_001692</name>
</gene>
<dbReference type="InterPro" id="IPR027470">
    <property type="entry name" value="Cation_efflux_CTD"/>
</dbReference>
<sequence length="297" mass="33188">MKNVENVEFGAWLSIAAYISLSIFKLIIGYLTESKALTADGLNNSTDIFLSVAILIGIRISRKPPDANHTYGHTKAESIASLVASFIMVSVGFNIMLKSFRQIFLGSEITIPDTFAAWTAVICAIVMYFVYRYNYRLALQTKSSALLSAAKDNLSDAWVSIGVMIGIIGAQFGLIWLDPLAALVVGILICKTAWTIFWDSTHVLTDGFDEEELLQYTKTVMQIKGVRVVESMRARNQGSEIFVDVVIHIDPDISIIQGHLICDKIEKIMREKHAVSNVHIHIEPYIEQLEMKRESIK</sequence>
<dbReference type="Proteomes" id="UP001519343">
    <property type="component" value="Unassembled WGS sequence"/>
</dbReference>
<dbReference type="SUPFAM" id="SSF161111">
    <property type="entry name" value="Cation efflux protein transmembrane domain-like"/>
    <property type="match status" value="1"/>
</dbReference>
<dbReference type="InterPro" id="IPR050291">
    <property type="entry name" value="CDF_Transporter"/>
</dbReference>
<evidence type="ECO:0000256" key="1">
    <source>
        <dbReference type="ARBA" id="ARBA00004141"/>
    </source>
</evidence>
<dbReference type="PANTHER" id="PTHR43840:SF50">
    <property type="entry name" value="MANGANESE EFFLUX SYSTEM PROTEIN MNES"/>
    <property type="match status" value="1"/>
</dbReference>
<dbReference type="InterPro" id="IPR036837">
    <property type="entry name" value="Cation_efflux_CTD_sf"/>
</dbReference>
<evidence type="ECO:0000256" key="3">
    <source>
        <dbReference type="ARBA" id="ARBA00022448"/>
    </source>
</evidence>
<keyword evidence="6 7" id="KW-0472">Membrane</keyword>
<name>A0ABS4GN35_9BACL</name>
<evidence type="ECO:0000256" key="4">
    <source>
        <dbReference type="ARBA" id="ARBA00022692"/>
    </source>
</evidence>
<evidence type="ECO:0000256" key="7">
    <source>
        <dbReference type="SAM" id="Phobius"/>
    </source>
</evidence>
<feature type="transmembrane region" description="Helical" evidence="7">
    <location>
        <begin position="12"/>
        <end position="31"/>
    </location>
</feature>
<dbReference type="Gene3D" id="1.20.1510.10">
    <property type="entry name" value="Cation efflux protein transmembrane domain"/>
    <property type="match status" value="1"/>
</dbReference>
<feature type="transmembrane region" description="Helical" evidence="7">
    <location>
        <begin position="154"/>
        <end position="174"/>
    </location>
</feature>
<comment type="similarity">
    <text evidence="2">Belongs to the cation diffusion facilitator (CDF) transporter (TC 2.A.4) family.</text>
</comment>
<dbReference type="SUPFAM" id="SSF160240">
    <property type="entry name" value="Cation efflux protein cytoplasmic domain-like"/>
    <property type="match status" value="1"/>
</dbReference>
<dbReference type="EMBL" id="JAGGKT010000003">
    <property type="protein sequence ID" value="MBP1931691.1"/>
    <property type="molecule type" value="Genomic_DNA"/>
</dbReference>
<evidence type="ECO:0000256" key="5">
    <source>
        <dbReference type="ARBA" id="ARBA00022989"/>
    </source>
</evidence>
<dbReference type="PANTHER" id="PTHR43840">
    <property type="entry name" value="MITOCHONDRIAL METAL TRANSPORTER 1-RELATED"/>
    <property type="match status" value="1"/>
</dbReference>
<reference evidence="10 11" key="1">
    <citation type="submission" date="2021-03" db="EMBL/GenBank/DDBJ databases">
        <title>Genomic Encyclopedia of Type Strains, Phase IV (KMG-IV): sequencing the most valuable type-strain genomes for metagenomic binning, comparative biology and taxonomic classification.</title>
        <authorList>
            <person name="Goeker M."/>
        </authorList>
    </citation>
    <scope>NUCLEOTIDE SEQUENCE [LARGE SCALE GENOMIC DNA]</scope>
    <source>
        <strain evidence="10 11">DSM 24738</strain>
    </source>
</reference>
<evidence type="ECO:0000259" key="9">
    <source>
        <dbReference type="Pfam" id="PF16916"/>
    </source>
</evidence>
<organism evidence="10 11">
    <name type="scientific">Ammoniphilus resinae</name>
    <dbReference type="NCBI Taxonomy" id="861532"/>
    <lineage>
        <taxon>Bacteria</taxon>
        <taxon>Bacillati</taxon>
        <taxon>Bacillota</taxon>
        <taxon>Bacilli</taxon>
        <taxon>Bacillales</taxon>
        <taxon>Paenibacillaceae</taxon>
        <taxon>Aneurinibacillus group</taxon>
        <taxon>Ammoniphilus</taxon>
    </lineage>
</organism>
<dbReference type="InterPro" id="IPR027469">
    <property type="entry name" value="Cation_efflux_TMD_sf"/>
</dbReference>
<feature type="transmembrane region" description="Helical" evidence="7">
    <location>
        <begin position="115"/>
        <end position="133"/>
    </location>
</feature>
<feature type="domain" description="Cation efflux protein transmembrane" evidence="8">
    <location>
        <begin position="12"/>
        <end position="204"/>
    </location>
</feature>
<dbReference type="InterPro" id="IPR058533">
    <property type="entry name" value="Cation_efflux_TM"/>
</dbReference>
<dbReference type="Gene3D" id="3.30.70.1350">
    <property type="entry name" value="Cation efflux protein, cytoplasmic domain"/>
    <property type="match status" value="1"/>
</dbReference>
<feature type="transmembrane region" description="Helical" evidence="7">
    <location>
        <begin position="180"/>
        <end position="198"/>
    </location>
</feature>
<evidence type="ECO:0000259" key="8">
    <source>
        <dbReference type="Pfam" id="PF01545"/>
    </source>
</evidence>
<dbReference type="NCBIfam" id="TIGR01297">
    <property type="entry name" value="CDF"/>
    <property type="match status" value="1"/>
</dbReference>
<comment type="subcellular location">
    <subcellularLocation>
        <location evidence="1">Membrane</location>
        <topology evidence="1">Multi-pass membrane protein</topology>
    </subcellularLocation>
</comment>
<feature type="transmembrane region" description="Helical" evidence="7">
    <location>
        <begin position="37"/>
        <end position="58"/>
    </location>
</feature>
<dbReference type="Pfam" id="PF01545">
    <property type="entry name" value="Cation_efflux"/>
    <property type="match status" value="1"/>
</dbReference>
<evidence type="ECO:0000313" key="11">
    <source>
        <dbReference type="Proteomes" id="UP001519343"/>
    </source>
</evidence>
<dbReference type="InterPro" id="IPR002524">
    <property type="entry name" value="Cation_efflux"/>
</dbReference>
<evidence type="ECO:0000313" key="10">
    <source>
        <dbReference type="EMBL" id="MBP1931691.1"/>
    </source>
</evidence>
<keyword evidence="5 7" id="KW-1133">Transmembrane helix</keyword>
<keyword evidence="4 7" id="KW-0812">Transmembrane</keyword>
<dbReference type="Pfam" id="PF16916">
    <property type="entry name" value="ZT_dimer"/>
    <property type="match status" value="1"/>
</dbReference>
<comment type="caution">
    <text evidence="10">The sequence shown here is derived from an EMBL/GenBank/DDBJ whole genome shotgun (WGS) entry which is preliminary data.</text>
</comment>
<feature type="transmembrane region" description="Helical" evidence="7">
    <location>
        <begin position="79"/>
        <end position="95"/>
    </location>
</feature>
<protein>
    <submittedName>
        <fullName evidence="10">Cation diffusion facilitator family transporter</fullName>
    </submittedName>
</protein>
<keyword evidence="11" id="KW-1185">Reference proteome</keyword>
<accession>A0ABS4GN35</accession>